<dbReference type="Proteomes" id="UP001642482">
    <property type="component" value="Unassembled WGS sequence"/>
</dbReference>
<accession>A0ABP0C8B8</accession>
<keyword evidence="2" id="KW-1185">Reference proteome</keyword>
<sequence length="114" mass="13214">MNKTKGRKKDTGTNDQLKEIKPTKTNMRMMLGVAAQEGHRSLVLSTIGFCPEILASDFAWGRKPQEWASNPTIWWRGVLTEDEFRGKGLWRSDRWNDASYRKACEQNLERLSRV</sequence>
<comment type="caution">
    <text evidence="1">The sequence shown here is derived from an EMBL/GenBank/DDBJ whole genome shotgun (WGS) entry which is preliminary data.</text>
</comment>
<reference evidence="1 2" key="1">
    <citation type="submission" date="2024-01" db="EMBL/GenBank/DDBJ databases">
        <authorList>
            <person name="Allen C."/>
            <person name="Tagirdzhanova G."/>
        </authorList>
    </citation>
    <scope>NUCLEOTIDE SEQUENCE [LARGE SCALE GENOMIC DNA]</scope>
</reference>
<evidence type="ECO:0000313" key="2">
    <source>
        <dbReference type="Proteomes" id="UP001642482"/>
    </source>
</evidence>
<gene>
    <name evidence="1" type="ORF">SEUCBS140593_006578</name>
</gene>
<name>A0ABP0C8B8_9PEZI</name>
<protein>
    <submittedName>
        <fullName evidence="1">Uncharacterized protein</fullName>
    </submittedName>
</protein>
<evidence type="ECO:0000313" key="1">
    <source>
        <dbReference type="EMBL" id="CAK7227451.1"/>
    </source>
</evidence>
<dbReference type="EMBL" id="CAWUHD010000073">
    <property type="protein sequence ID" value="CAK7227451.1"/>
    <property type="molecule type" value="Genomic_DNA"/>
</dbReference>
<organism evidence="1 2">
    <name type="scientific">Sporothrix eucalyptigena</name>
    <dbReference type="NCBI Taxonomy" id="1812306"/>
    <lineage>
        <taxon>Eukaryota</taxon>
        <taxon>Fungi</taxon>
        <taxon>Dikarya</taxon>
        <taxon>Ascomycota</taxon>
        <taxon>Pezizomycotina</taxon>
        <taxon>Sordariomycetes</taxon>
        <taxon>Sordariomycetidae</taxon>
        <taxon>Ophiostomatales</taxon>
        <taxon>Ophiostomataceae</taxon>
        <taxon>Sporothrix</taxon>
    </lineage>
</organism>
<proteinExistence type="predicted"/>